<keyword evidence="5 10" id="KW-0479">Metal-binding</keyword>
<keyword evidence="10" id="KW-0521">NADP</keyword>
<feature type="binding site" evidence="10">
    <location>
        <begin position="46"/>
        <end position="49"/>
    </location>
    <ligand>
        <name>NADP(+)</name>
        <dbReference type="ChEBI" id="CHEBI:58349"/>
    </ligand>
</feature>
<dbReference type="InterPro" id="IPR013116">
    <property type="entry name" value="KARI_N"/>
</dbReference>
<dbReference type="InterPro" id="IPR013023">
    <property type="entry name" value="KARI"/>
</dbReference>
<gene>
    <name evidence="10 14" type="primary">ilvC</name>
    <name evidence="14" type="ORF">GCM10007053_27130</name>
</gene>
<comment type="pathway">
    <text evidence="2 10">Amino-acid biosynthesis; L-isoleucine biosynthesis; L-isoleucine from 2-oxobutanoate: step 2/4.</text>
</comment>
<dbReference type="NCBIfam" id="NF003557">
    <property type="entry name" value="PRK05225.1"/>
    <property type="match status" value="1"/>
</dbReference>
<dbReference type="PROSITE" id="PS51851">
    <property type="entry name" value="KARI_C"/>
    <property type="match status" value="2"/>
</dbReference>
<sequence length="490" mass="53870">MGQNYFNTLPLRVQLEELGKCRFMTQDEFADGCDYLKGKKIVIVGCGAQGLNQGLNLRDSGLDVSYALRESAISEQRQSWKNATENGFTVGTYEDLIPGADVVMNLTPDKQHTAVVNAVMPLMKEGACLDYAHGFNLVEEGMQIRSDITVVMMCPKCPGTEVREEYKRGFGVPTLIAVHRENDPNGEGMQIAKALASGTGGDRAGVLESSPIAEVKSDLMGEQTILCGMLQTGSILCFDKMVEKGIAPDYASKLIQYGWETVTEGLKHGGITNMMDRLSNPAKIRAHYLAEELKDIMRALYQKHQDDIMSGHFSTTMMADWAKDDANLLGWRAATAETAFEKSANTSAEIPEQEYYDHGILMVAMVKAGVELAFETMVDAGIKAESAYYESLHETPLIANTIARKKLYEMNVVISDTAEYGCYLFDHACRPLLADFMTKVETDVIGEGLGSDNGVDNQELIAVNEAIRSHPVEVVGKTLRGYMTAMKRIV</sequence>
<feature type="binding site" evidence="10 11">
    <location>
        <position position="218"/>
    </location>
    <ligand>
        <name>Mg(2+)</name>
        <dbReference type="ChEBI" id="CHEBI:18420"/>
        <label>1</label>
    </ligand>
</feature>
<feature type="binding site" evidence="10 11">
    <location>
        <position position="218"/>
    </location>
    <ligand>
        <name>Mg(2+)</name>
        <dbReference type="ChEBI" id="CHEBI:18420"/>
        <label>2</label>
    </ligand>
</feature>
<evidence type="ECO:0000256" key="4">
    <source>
        <dbReference type="ARBA" id="ARBA00022605"/>
    </source>
</evidence>
<dbReference type="Pfam" id="PF07991">
    <property type="entry name" value="KARI_N"/>
    <property type="match status" value="1"/>
</dbReference>
<dbReference type="Proteomes" id="UP000644693">
    <property type="component" value="Unassembled WGS sequence"/>
</dbReference>
<organism evidence="14 15">
    <name type="scientific">Parahalioglobus pacificus</name>
    <dbReference type="NCBI Taxonomy" id="930806"/>
    <lineage>
        <taxon>Bacteria</taxon>
        <taxon>Pseudomonadati</taxon>
        <taxon>Pseudomonadota</taxon>
        <taxon>Gammaproteobacteria</taxon>
        <taxon>Cellvibrionales</taxon>
        <taxon>Halieaceae</taxon>
        <taxon>Parahalioglobus</taxon>
    </lineage>
</organism>
<dbReference type="Gene3D" id="3.40.50.720">
    <property type="entry name" value="NAD(P)-binding Rossmann-like Domain"/>
    <property type="match status" value="1"/>
</dbReference>
<dbReference type="HAMAP" id="MF_00435">
    <property type="entry name" value="IlvC"/>
    <property type="match status" value="1"/>
</dbReference>
<dbReference type="EMBL" id="BMYM01000003">
    <property type="protein sequence ID" value="GHD37728.1"/>
    <property type="molecule type" value="Genomic_DNA"/>
</dbReference>
<dbReference type="NCBIfam" id="TIGR00465">
    <property type="entry name" value="ilvC"/>
    <property type="match status" value="1"/>
</dbReference>
<comment type="caution">
    <text evidence="11">Lacks conserved residue(s) required for the propagation of feature annotation.</text>
</comment>
<evidence type="ECO:0000256" key="1">
    <source>
        <dbReference type="ARBA" id="ARBA00004864"/>
    </source>
</evidence>
<proteinExistence type="inferred from homology"/>
<reference evidence="14" key="2">
    <citation type="submission" date="2020-09" db="EMBL/GenBank/DDBJ databases">
        <authorList>
            <person name="Sun Q."/>
            <person name="Kim S."/>
        </authorList>
    </citation>
    <scope>NUCLEOTIDE SEQUENCE</scope>
    <source>
        <strain evidence="14">KCTC 23430</strain>
    </source>
</reference>
<comment type="caution">
    <text evidence="14">The sequence shown here is derived from an EMBL/GenBank/DDBJ whole genome shotgun (WGS) entry which is preliminary data.</text>
</comment>
<feature type="binding site" evidence="10 11">
    <location>
        <position position="390"/>
    </location>
    <ligand>
        <name>Mg(2+)</name>
        <dbReference type="ChEBI" id="CHEBI:18420"/>
        <label>2</label>
    </ligand>
</feature>
<dbReference type="InterPro" id="IPR036291">
    <property type="entry name" value="NAD(P)-bd_dom_sf"/>
</dbReference>
<dbReference type="InterPro" id="IPR008927">
    <property type="entry name" value="6-PGluconate_DH-like_C_sf"/>
</dbReference>
<evidence type="ECO:0000256" key="8">
    <source>
        <dbReference type="ARBA" id="ARBA00023304"/>
    </source>
</evidence>
<comment type="cofactor">
    <cofactor evidence="10">
        <name>Mg(2+)</name>
        <dbReference type="ChEBI" id="CHEBI:18420"/>
    </cofactor>
    <text evidence="10">Binds 2 magnesium ions per subunit.</text>
</comment>
<feature type="binding site" evidence="10 11">
    <location>
        <position position="222"/>
    </location>
    <ligand>
        <name>Mg(2+)</name>
        <dbReference type="ChEBI" id="CHEBI:18420"/>
        <label>1</label>
    </ligand>
</feature>
<dbReference type="Pfam" id="PF01450">
    <property type="entry name" value="KARI_C"/>
    <property type="match status" value="2"/>
</dbReference>
<evidence type="ECO:0000256" key="10">
    <source>
        <dbReference type="HAMAP-Rule" id="MF_00435"/>
    </source>
</evidence>
<comment type="function">
    <text evidence="10">Involved in the biosynthesis of branched-chain amino acids (BCAA). Catalyzes an alkyl-migration followed by a ketol-acid reduction of (S)-2-acetolactate (S2AL) to yield (R)-2,3-dihydroxy-isovalerate. In the isomerase reaction, S2AL is rearranged via a Mg-dependent methyl migration to produce 3-hydroxy-3-methyl-2-ketobutyrate (HMKB). In the reductase reaction, this 2-ketoacid undergoes a metal-dependent reduction by NADPH to yield (R)-2,3-dihydroxy-isovalerate.</text>
</comment>
<evidence type="ECO:0000259" key="13">
    <source>
        <dbReference type="PROSITE" id="PS51851"/>
    </source>
</evidence>
<feature type="binding site" evidence="10">
    <location>
        <position position="79"/>
    </location>
    <ligand>
        <name>NADP(+)</name>
        <dbReference type="ChEBI" id="CHEBI:58349"/>
    </ligand>
</feature>
<reference evidence="14" key="1">
    <citation type="journal article" date="2014" name="Int. J. Syst. Evol. Microbiol.">
        <title>Complete genome sequence of Corynebacterium casei LMG S-19264T (=DSM 44701T), isolated from a smear-ripened cheese.</title>
        <authorList>
            <consortium name="US DOE Joint Genome Institute (JGI-PGF)"/>
            <person name="Walter F."/>
            <person name="Albersmeier A."/>
            <person name="Kalinowski J."/>
            <person name="Ruckert C."/>
        </authorList>
    </citation>
    <scope>NUCLEOTIDE SEQUENCE</scope>
    <source>
        <strain evidence="14">KCTC 23430</strain>
    </source>
</reference>
<feature type="binding site" evidence="10">
    <location>
        <position position="159"/>
    </location>
    <ligand>
        <name>NADP(+)</name>
        <dbReference type="ChEBI" id="CHEBI:58349"/>
    </ligand>
</feature>
<evidence type="ECO:0000313" key="15">
    <source>
        <dbReference type="Proteomes" id="UP000644693"/>
    </source>
</evidence>
<comment type="catalytic activity">
    <reaction evidence="9 10">
        <text>(2R)-2,3-dihydroxy-3-methylbutanoate + NADP(+) = (2S)-2-acetolactate + NADPH + H(+)</text>
        <dbReference type="Rhea" id="RHEA:22068"/>
        <dbReference type="ChEBI" id="CHEBI:15378"/>
        <dbReference type="ChEBI" id="CHEBI:49072"/>
        <dbReference type="ChEBI" id="CHEBI:57783"/>
        <dbReference type="ChEBI" id="CHEBI:58349"/>
        <dbReference type="ChEBI" id="CHEBI:58476"/>
        <dbReference type="EC" id="1.1.1.86"/>
    </reaction>
</comment>
<comment type="catalytic activity">
    <reaction evidence="10">
        <text>(2R,3R)-2,3-dihydroxy-3-methylpentanoate + NADP(+) = (S)-2-ethyl-2-hydroxy-3-oxobutanoate + NADPH + H(+)</text>
        <dbReference type="Rhea" id="RHEA:13493"/>
        <dbReference type="ChEBI" id="CHEBI:15378"/>
        <dbReference type="ChEBI" id="CHEBI:49256"/>
        <dbReference type="ChEBI" id="CHEBI:49258"/>
        <dbReference type="ChEBI" id="CHEBI:57783"/>
        <dbReference type="ChEBI" id="CHEBI:58349"/>
        <dbReference type="EC" id="1.1.1.86"/>
    </reaction>
</comment>
<dbReference type="RefSeq" id="WP_189478369.1">
    <property type="nucleotide sequence ID" value="NZ_BMYM01000003.1"/>
</dbReference>
<dbReference type="GO" id="GO:0009099">
    <property type="term" value="P:L-valine biosynthetic process"/>
    <property type="evidence" value="ECO:0007669"/>
    <property type="project" value="UniProtKB-UniRule"/>
</dbReference>
<evidence type="ECO:0000256" key="2">
    <source>
        <dbReference type="ARBA" id="ARBA00004885"/>
    </source>
</evidence>
<keyword evidence="6 10" id="KW-0460">Magnesium</keyword>
<keyword evidence="15" id="KW-1185">Reference proteome</keyword>
<comment type="pathway">
    <text evidence="1 10">Amino-acid biosynthesis; L-valine biosynthesis; L-valine from pyruvate: step 2/4.</text>
</comment>
<evidence type="ECO:0000259" key="12">
    <source>
        <dbReference type="PROSITE" id="PS51850"/>
    </source>
</evidence>
<dbReference type="InterPro" id="IPR000506">
    <property type="entry name" value="KARI_C"/>
</dbReference>
<evidence type="ECO:0000256" key="7">
    <source>
        <dbReference type="ARBA" id="ARBA00023002"/>
    </source>
</evidence>
<keyword evidence="8 10" id="KW-0100">Branched-chain amino acid biosynthesis</keyword>
<protein>
    <recommendedName>
        <fullName evidence="10">Ketol-acid reductoisomerase (NADP(+))</fullName>
        <shortName evidence="10">KARI</shortName>
        <ecNumber evidence="10">1.1.1.86</ecNumber>
    </recommendedName>
    <alternativeName>
        <fullName evidence="10">Acetohydroxy-acid isomeroreductase</fullName>
        <shortName evidence="10">AHIR</shortName>
    </alternativeName>
    <alternativeName>
        <fullName evidence="10">Alpha-keto-beta-hydroxylacyl reductoisomerase</fullName>
    </alternativeName>
</protein>
<keyword evidence="7 10" id="KW-0560">Oxidoreductase</keyword>
<feature type="active site" evidence="10">
    <location>
        <position position="133"/>
    </location>
</feature>
<feature type="domain" description="KARI N-terminal Rossmann" evidence="12">
    <location>
        <begin position="15"/>
        <end position="209"/>
    </location>
</feature>
<evidence type="ECO:0000256" key="9">
    <source>
        <dbReference type="ARBA" id="ARBA00049021"/>
    </source>
</evidence>
<dbReference type="SUPFAM" id="SSF51735">
    <property type="entry name" value="NAD(P)-binding Rossmann-fold domains"/>
    <property type="match status" value="1"/>
</dbReference>
<dbReference type="PANTHER" id="PTHR21371:SF1">
    <property type="entry name" value="KETOL-ACID REDUCTOISOMERASE, MITOCHONDRIAL"/>
    <property type="match status" value="1"/>
</dbReference>
<dbReference type="GO" id="GO:0005829">
    <property type="term" value="C:cytosol"/>
    <property type="evidence" value="ECO:0007669"/>
    <property type="project" value="TreeGrafter"/>
</dbReference>
<evidence type="ECO:0000256" key="6">
    <source>
        <dbReference type="ARBA" id="ARBA00022842"/>
    </source>
</evidence>
<feature type="domain" description="KARI C-terminal knotted" evidence="13">
    <location>
        <begin position="346"/>
        <end position="486"/>
    </location>
</feature>
<feature type="binding site" evidence="10">
    <location>
        <position position="69"/>
    </location>
    <ligand>
        <name>NADP(+)</name>
        <dbReference type="ChEBI" id="CHEBI:58349"/>
    </ligand>
</feature>
<keyword evidence="4 10" id="KW-0028">Amino-acid biosynthesis</keyword>
<feature type="binding site" evidence="10 11">
    <location>
        <position position="415"/>
    </location>
    <ligand>
        <name>substrate</name>
    </ligand>
</feature>
<feature type="binding site" evidence="11">
    <location>
        <position position="279"/>
    </location>
    <ligand>
        <name>substrate</name>
    </ligand>
</feature>
<evidence type="ECO:0000256" key="3">
    <source>
        <dbReference type="ARBA" id="ARBA00010318"/>
    </source>
</evidence>
<dbReference type="SUPFAM" id="SSF48179">
    <property type="entry name" value="6-phosphogluconate dehydrogenase C-terminal domain-like"/>
    <property type="match status" value="2"/>
</dbReference>
<dbReference type="PROSITE" id="PS51850">
    <property type="entry name" value="KARI_N"/>
    <property type="match status" value="1"/>
</dbReference>
<feature type="binding site" evidence="10">
    <location>
        <position position="77"/>
    </location>
    <ligand>
        <name>NADP(+)</name>
        <dbReference type="ChEBI" id="CHEBI:58349"/>
    </ligand>
</feature>
<comment type="similarity">
    <text evidence="3 10 11">Belongs to the ketol-acid reductoisomerase family.</text>
</comment>
<dbReference type="GO" id="GO:0004455">
    <property type="term" value="F:ketol-acid reductoisomerase activity"/>
    <property type="evidence" value="ECO:0007669"/>
    <property type="project" value="UniProtKB-UniRule"/>
</dbReference>
<accession>A0A918XMC2</accession>
<dbReference type="InterPro" id="IPR013328">
    <property type="entry name" value="6PGD_dom2"/>
</dbReference>
<evidence type="ECO:0000256" key="5">
    <source>
        <dbReference type="ARBA" id="ARBA00022723"/>
    </source>
</evidence>
<dbReference type="AlphaFoldDB" id="A0A918XMC2"/>
<dbReference type="GO" id="GO:0009097">
    <property type="term" value="P:isoleucine biosynthetic process"/>
    <property type="evidence" value="ECO:0007669"/>
    <property type="project" value="UniProtKB-UniRule"/>
</dbReference>
<dbReference type="Gene3D" id="1.10.1040.10">
    <property type="entry name" value="N-(1-d-carboxylethyl)-l-norvaline Dehydrogenase, domain 2"/>
    <property type="match status" value="1"/>
</dbReference>
<feature type="binding site" evidence="10">
    <location>
        <begin position="109"/>
        <end position="111"/>
    </location>
    <ligand>
        <name>NADP(+)</name>
        <dbReference type="ChEBI" id="CHEBI:58349"/>
    </ligand>
</feature>
<dbReference type="EC" id="1.1.1.86" evidence="10"/>
<dbReference type="PANTHER" id="PTHR21371">
    <property type="entry name" value="KETOL-ACID REDUCTOISOMERASE, MITOCHONDRIAL"/>
    <property type="match status" value="1"/>
</dbReference>
<feature type="binding site" evidence="10 11">
    <location>
        <position position="394"/>
    </location>
    <ligand>
        <name>Mg(2+)</name>
        <dbReference type="ChEBI" id="CHEBI:18420"/>
        <label>2</label>
    </ligand>
</feature>
<evidence type="ECO:0000256" key="11">
    <source>
        <dbReference type="PROSITE-ProRule" id="PRU01198"/>
    </source>
</evidence>
<evidence type="ECO:0000313" key="14">
    <source>
        <dbReference type="EMBL" id="GHD37728.1"/>
    </source>
</evidence>
<name>A0A918XMC2_9GAMM</name>
<dbReference type="GO" id="GO:0000287">
    <property type="term" value="F:magnesium ion binding"/>
    <property type="evidence" value="ECO:0007669"/>
    <property type="project" value="UniProtKB-UniRule"/>
</dbReference>
<feature type="domain" description="KARI C-terminal knotted" evidence="13">
    <location>
        <begin position="210"/>
        <end position="342"/>
    </location>
</feature>